<feature type="region of interest" description="Disordered" evidence="1">
    <location>
        <begin position="1"/>
        <end position="30"/>
    </location>
</feature>
<dbReference type="AlphaFoldDB" id="B4JCF3"/>
<proteinExistence type="predicted"/>
<gene>
    <name evidence="2" type="primary">Dgri\GH10672</name>
    <name evidence="2" type="ORF">Dgri_GH10672</name>
</gene>
<evidence type="ECO:0000256" key="1">
    <source>
        <dbReference type="SAM" id="MobiDB-lite"/>
    </source>
</evidence>
<feature type="region of interest" description="Disordered" evidence="1">
    <location>
        <begin position="134"/>
        <end position="165"/>
    </location>
</feature>
<evidence type="ECO:0000313" key="2">
    <source>
        <dbReference type="EMBL" id="EDW03107.1"/>
    </source>
</evidence>
<name>B4JCF3_DROGR</name>
<reference evidence="2 3" key="1">
    <citation type="journal article" date="2007" name="Nature">
        <title>Evolution of genes and genomes on the Drosophila phylogeny.</title>
        <authorList>
            <consortium name="Drosophila 12 Genomes Consortium"/>
            <person name="Clark A.G."/>
            <person name="Eisen M.B."/>
            <person name="Smith D.R."/>
            <person name="Bergman C.M."/>
            <person name="Oliver B."/>
            <person name="Markow T.A."/>
            <person name="Kaufman T.C."/>
            <person name="Kellis M."/>
            <person name="Gelbart W."/>
            <person name="Iyer V.N."/>
            <person name="Pollard D.A."/>
            <person name="Sackton T.B."/>
            <person name="Larracuente A.M."/>
            <person name="Singh N.D."/>
            <person name="Abad J.P."/>
            <person name="Abt D.N."/>
            <person name="Adryan B."/>
            <person name="Aguade M."/>
            <person name="Akashi H."/>
            <person name="Anderson W.W."/>
            <person name="Aquadro C.F."/>
            <person name="Ardell D.H."/>
            <person name="Arguello R."/>
            <person name="Artieri C.G."/>
            <person name="Barbash D.A."/>
            <person name="Barker D."/>
            <person name="Barsanti P."/>
            <person name="Batterham P."/>
            <person name="Batzoglou S."/>
            <person name="Begun D."/>
            <person name="Bhutkar A."/>
            <person name="Blanco E."/>
            <person name="Bosak S.A."/>
            <person name="Bradley R.K."/>
            <person name="Brand A.D."/>
            <person name="Brent M.R."/>
            <person name="Brooks A.N."/>
            <person name="Brown R.H."/>
            <person name="Butlin R.K."/>
            <person name="Caggese C."/>
            <person name="Calvi B.R."/>
            <person name="Bernardo de Carvalho A."/>
            <person name="Caspi A."/>
            <person name="Castrezana S."/>
            <person name="Celniker S.E."/>
            <person name="Chang J.L."/>
            <person name="Chapple C."/>
            <person name="Chatterji S."/>
            <person name="Chinwalla A."/>
            <person name="Civetta A."/>
            <person name="Clifton S.W."/>
            <person name="Comeron J.M."/>
            <person name="Costello J.C."/>
            <person name="Coyne J.A."/>
            <person name="Daub J."/>
            <person name="David R.G."/>
            <person name="Delcher A.L."/>
            <person name="Delehaunty K."/>
            <person name="Do C.B."/>
            <person name="Ebling H."/>
            <person name="Edwards K."/>
            <person name="Eickbush T."/>
            <person name="Evans J.D."/>
            <person name="Filipski A."/>
            <person name="Findeiss S."/>
            <person name="Freyhult E."/>
            <person name="Fulton L."/>
            <person name="Fulton R."/>
            <person name="Garcia A.C."/>
            <person name="Gardiner A."/>
            <person name="Garfield D.A."/>
            <person name="Garvin B.E."/>
            <person name="Gibson G."/>
            <person name="Gilbert D."/>
            <person name="Gnerre S."/>
            <person name="Godfrey J."/>
            <person name="Good R."/>
            <person name="Gotea V."/>
            <person name="Gravely B."/>
            <person name="Greenberg A.J."/>
            <person name="Griffiths-Jones S."/>
            <person name="Gross S."/>
            <person name="Guigo R."/>
            <person name="Gustafson E.A."/>
            <person name="Haerty W."/>
            <person name="Hahn M.W."/>
            <person name="Halligan D.L."/>
            <person name="Halpern A.L."/>
            <person name="Halter G.M."/>
            <person name="Han M.V."/>
            <person name="Heger A."/>
            <person name="Hillier L."/>
            <person name="Hinrichs A.S."/>
            <person name="Holmes I."/>
            <person name="Hoskins R.A."/>
            <person name="Hubisz M.J."/>
            <person name="Hultmark D."/>
            <person name="Huntley M.A."/>
            <person name="Jaffe D.B."/>
            <person name="Jagadeeshan S."/>
            <person name="Jeck W.R."/>
            <person name="Johnson J."/>
            <person name="Jones C.D."/>
            <person name="Jordan W.C."/>
            <person name="Karpen G.H."/>
            <person name="Kataoka E."/>
            <person name="Keightley P.D."/>
            <person name="Kheradpour P."/>
            <person name="Kirkness E.F."/>
            <person name="Koerich L.B."/>
            <person name="Kristiansen K."/>
            <person name="Kudrna D."/>
            <person name="Kulathinal R.J."/>
            <person name="Kumar S."/>
            <person name="Kwok R."/>
            <person name="Lander E."/>
            <person name="Langley C.H."/>
            <person name="Lapoint R."/>
            <person name="Lazzaro B.P."/>
            <person name="Lee S.J."/>
            <person name="Levesque L."/>
            <person name="Li R."/>
            <person name="Lin C.F."/>
            <person name="Lin M.F."/>
            <person name="Lindblad-Toh K."/>
            <person name="Llopart A."/>
            <person name="Long M."/>
            <person name="Low L."/>
            <person name="Lozovsky E."/>
            <person name="Lu J."/>
            <person name="Luo M."/>
            <person name="Machado C.A."/>
            <person name="Makalowski W."/>
            <person name="Marzo M."/>
            <person name="Matsuda M."/>
            <person name="Matzkin L."/>
            <person name="McAllister B."/>
            <person name="McBride C.S."/>
            <person name="McKernan B."/>
            <person name="McKernan K."/>
            <person name="Mendez-Lago M."/>
            <person name="Minx P."/>
            <person name="Mollenhauer M.U."/>
            <person name="Montooth K."/>
            <person name="Mount S.M."/>
            <person name="Mu X."/>
            <person name="Myers E."/>
            <person name="Negre B."/>
            <person name="Newfeld S."/>
            <person name="Nielsen R."/>
            <person name="Noor M.A."/>
            <person name="O'Grady P."/>
            <person name="Pachter L."/>
            <person name="Papaceit M."/>
            <person name="Parisi M.J."/>
            <person name="Parisi M."/>
            <person name="Parts L."/>
            <person name="Pedersen J.S."/>
            <person name="Pesole G."/>
            <person name="Phillippy A.M."/>
            <person name="Ponting C.P."/>
            <person name="Pop M."/>
            <person name="Porcelli D."/>
            <person name="Powell J.R."/>
            <person name="Prohaska S."/>
            <person name="Pruitt K."/>
            <person name="Puig M."/>
            <person name="Quesneville H."/>
            <person name="Ram K.R."/>
            <person name="Rand D."/>
            <person name="Rasmussen M.D."/>
            <person name="Reed L.K."/>
            <person name="Reenan R."/>
            <person name="Reily A."/>
            <person name="Remington K.A."/>
            <person name="Rieger T.T."/>
            <person name="Ritchie M.G."/>
            <person name="Robin C."/>
            <person name="Rogers Y.H."/>
            <person name="Rohde C."/>
            <person name="Rozas J."/>
            <person name="Rubenfield M.J."/>
            <person name="Ruiz A."/>
            <person name="Russo S."/>
            <person name="Salzberg S.L."/>
            <person name="Sanchez-Gracia A."/>
            <person name="Saranga D.J."/>
            <person name="Sato H."/>
            <person name="Schaeffer S.W."/>
            <person name="Schatz M.C."/>
            <person name="Schlenke T."/>
            <person name="Schwartz R."/>
            <person name="Segarra C."/>
            <person name="Singh R.S."/>
            <person name="Sirot L."/>
            <person name="Sirota M."/>
            <person name="Sisneros N.B."/>
            <person name="Smith C.D."/>
            <person name="Smith T.F."/>
            <person name="Spieth J."/>
            <person name="Stage D.E."/>
            <person name="Stark A."/>
            <person name="Stephan W."/>
            <person name="Strausberg R.L."/>
            <person name="Strempel S."/>
            <person name="Sturgill D."/>
            <person name="Sutton G."/>
            <person name="Sutton G.G."/>
            <person name="Tao W."/>
            <person name="Teichmann S."/>
            <person name="Tobari Y.N."/>
            <person name="Tomimura Y."/>
            <person name="Tsolas J.M."/>
            <person name="Valente V.L."/>
            <person name="Venter E."/>
            <person name="Venter J.C."/>
            <person name="Vicario S."/>
            <person name="Vieira F.G."/>
            <person name="Vilella A.J."/>
            <person name="Villasante A."/>
            <person name="Walenz B."/>
            <person name="Wang J."/>
            <person name="Wasserman M."/>
            <person name="Watts T."/>
            <person name="Wilson D."/>
            <person name="Wilson R.K."/>
            <person name="Wing R.A."/>
            <person name="Wolfner M.F."/>
            <person name="Wong A."/>
            <person name="Wong G.K."/>
            <person name="Wu C.I."/>
            <person name="Wu G."/>
            <person name="Yamamoto D."/>
            <person name="Yang H.P."/>
            <person name="Yang S.P."/>
            <person name="Yorke J.A."/>
            <person name="Yoshida K."/>
            <person name="Zdobnov E."/>
            <person name="Zhang P."/>
            <person name="Zhang Y."/>
            <person name="Zimin A.V."/>
            <person name="Baldwin J."/>
            <person name="Abdouelleil A."/>
            <person name="Abdulkadir J."/>
            <person name="Abebe A."/>
            <person name="Abera B."/>
            <person name="Abreu J."/>
            <person name="Acer S.C."/>
            <person name="Aftuck L."/>
            <person name="Alexander A."/>
            <person name="An P."/>
            <person name="Anderson E."/>
            <person name="Anderson S."/>
            <person name="Arachi H."/>
            <person name="Azer M."/>
            <person name="Bachantsang P."/>
            <person name="Barry A."/>
            <person name="Bayul T."/>
            <person name="Berlin A."/>
            <person name="Bessette D."/>
            <person name="Bloom T."/>
            <person name="Blye J."/>
            <person name="Boguslavskiy L."/>
            <person name="Bonnet C."/>
            <person name="Boukhgalter B."/>
            <person name="Bourzgui I."/>
            <person name="Brown A."/>
            <person name="Cahill P."/>
            <person name="Channer S."/>
            <person name="Cheshatsang Y."/>
            <person name="Chuda L."/>
            <person name="Citroen M."/>
            <person name="Collymore A."/>
            <person name="Cooke P."/>
            <person name="Costello M."/>
            <person name="D'Aco K."/>
            <person name="Daza R."/>
            <person name="De Haan G."/>
            <person name="DeGray S."/>
            <person name="DeMaso C."/>
            <person name="Dhargay N."/>
            <person name="Dooley K."/>
            <person name="Dooley E."/>
            <person name="Doricent M."/>
            <person name="Dorje P."/>
            <person name="Dorjee K."/>
            <person name="Dupes A."/>
            <person name="Elong R."/>
            <person name="Falk J."/>
            <person name="Farina A."/>
            <person name="Faro S."/>
            <person name="Ferguson D."/>
            <person name="Fisher S."/>
            <person name="Foley C.D."/>
            <person name="Franke A."/>
            <person name="Friedrich D."/>
            <person name="Gadbois L."/>
            <person name="Gearin G."/>
            <person name="Gearin C.R."/>
            <person name="Giannoukos G."/>
            <person name="Goode T."/>
            <person name="Graham J."/>
            <person name="Grandbois E."/>
            <person name="Grewal S."/>
            <person name="Gyaltsen K."/>
            <person name="Hafez N."/>
            <person name="Hagos B."/>
            <person name="Hall J."/>
            <person name="Henson C."/>
            <person name="Hollinger A."/>
            <person name="Honan T."/>
            <person name="Huard M.D."/>
            <person name="Hughes L."/>
            <person name="Hurhula B."/>
            <person name="Husby M.E."/>
            <person name="Kamat A."/>
            <person name="Kanga B."/>
            <person name="Kashin S."/>
            <person name="Khazanovich D."/>
            <person name="Kisner P."/>
            <person name="Lance K."/>
            <person name="Lara M."/>
            <person name="Lee W."/>
            <person name="Lennon N."/>
            <person name="Letendre F."/>
            <person name="LeVine R."/>
            <person name="Lipovsky A."/>
            <person name="Liu X."/>
            <person name="Liu J."/>
            <person name="Liu S."/>
            <person name="Lokyitsang T."/>
            <person name="Lokyitsang Y."/>
            <person name="Lubonja R."/>
            <person name="Lui A."/>
            <person name="MacDonald P."/>
            <person name="Magnisalis V."/>
            <person name="Maru K."/>
            <person name="Matthews C."/>
            <person name="McCusker W."/>
            <person name="McDonough S."/>
            <person name="Mehta T."/>
            <person name="Meldrim J."/>
            <person name="Meneus L."/>
            <person name="Mihai O."/>
            <person name="Mihalev A."/>
            <person name="Mihova T."/>
            <person name="Mittelman R."/>
            <person name="Mlenga V."/>
            <person name="Montmayeur A."/>
            <person name="Mulrain L."/>
            <person name="Navidi A."/>
            <person name="Naylor J."/>
            <person name="Negash T."/>
            <person name="Nguyen T."/>
            <person name="Nguyen N."/>
            <person name="Nicol R."/>
            <person name="Norbu C."/>
            <person name="Norbu N."/>
            <person name="Novod N."/>
            <person name="O'Neill B."/>
            <person name="Osman S."/>
            <person name="Markiewicz E."/>
            <person name="Oyono O.L."/>
            <person name="Patti C."/>
            <person name="Phunkhang P."/>
            <person name="Pierre F."/>
            <person name="Priest M."/>
            <person name="Raghuraman S."/>
            <person name="Rege F."/>
            <person name="Reyes R."/>
            <person name="Rise C."/>
            <person name="Rogov P."/>
            <person name="Ross K."/>
            <person name="Ryan E."/>
            <person name="Settipalli S."/>
            <person name="Shea T."/>
            <person name="Sherpa N."/>
            <person name="Shi L."/>
            <person name="Shih D."/>
            <person name="Sparrow T."/>
            <person name="Spaulding J."/>
            <person name="Stalker J."/>
            <person name="Stange-Thomann N."/>
            <person name="Stavropoulos S."/>
            <person name="Stone C."/>
            <person name="Strader C."/>
            <person name="Tesfaye S."/>
            <person name="Thomson T."/>
            <person name="Thoulutsang Y."/>
            <person name="Thoulutsang D."/>
            <person name="Topham K."/>
            <person name="Topping I."/>
            <person name="Tsamla T."/>
            <person name="Vassiliev H."/>
            <person name="Vo A."/>
            <person name="Wangchuk T."/>
            <person name="Wangdi T."/>
            <person name="Weiand M."/>
            <person name="Wilkinson J."/>
            <person name="Wilson A."/>
            <person name="Yadav S."/>
            <person name="Young G."/>
            <person name="Yu Q."/>
            <person name="Zembek L."/>
            <person name="Zhong D."/>
            <person name="Zimmer A."/>
            <person name="Zwirko Z."/>
            <person name="Jaffe D.B."/>
            <person name="Alvarez P."/>
            <person name="Brockman W."/>
            <person name="Butler J."/>
            <person name="Chin C."/>
            <person name="Gnerre S."/>
            <person name="Grabherr M."/>
            <person name="Kleber M."/>
            <person name="Mauceli E."/>
            <person name="MacCallum I."/>
        </authorList>
    </citation>
    <scope>NUCLEOTIDE SEQUENCE [LARGE SCALE GENOMIC DNA]</scope>
    <source>
        <strain evidence="3">Tucson 15287-2541.00</strain>
    </source>
</reference>
<dbReference type="Proteomes" id="UP000001070">
    <property type="component" value="Unassembled WGS sequence"/>
</dbReference>
<evidence type="ECO:0000313" key="3">
    <source>
        <dbReference type="Proteomes" id="UP000001070"/>
    </source>
</evidence>
<feature type="compositionally biased region" description="Basic residues" evidence="1">
    <location>
        <begin position="1"/>
        <end position="22"/>
    </location>
</feature>
<dbReference type="InParanoid" id="B4JCF3"/>
<feature type="region of interest" description="Disordered" evidence="1">
    <location>
        <begin position="265"/>
        <end position="284"/>
    </location>
</feature>
<dbReference type="EMBL" id="CH916368">
    <property type="protein sequence ID" value="EDW03107.1"/>
    <property type="molecule type" value="Genomic_DNA"/>
</dbReference>
<keyword evidence="3" id="KW-1185">Reference proteome</keyword>
<accession>B4JCF3</accession>
<feature type="compositionally biased region" description="Basic residues" evidence="1">
    <location>
        <begin position="88"/>
        <end position="107"/>
    </location>
</feature>
<feature type="region of interest" description="Disordered" evidence="1">
    <location>
        <begin position="81"/>
        <end position="111"/>
    </location>
</feature>
<sequence length="284" mass="32187">MGKYRKTQVKQKLKRKSHKSQKKLRESISNTRNTDANIFGLLHKFKRAVEQLNHNVKKLPKIKLNKLSEYQSAIDEFETSDQSLLPRNHSRKSGKRPARKRTVRNSRVRSESVDSLKCHRCRLLREMDVMKPAPESVEQRNVPSSTESINGALPLTTGPSTRDGSTAALPISSAKSLIIARTASNTLKPDQVVTECDEGLMLSEFQRATPDPQQYQNNFLNALNTFYQMCQQVDQNSSLENGELTLFASGDAISVQSSFILGERSTDDTHRNSWSQDEDEDYKD</sequence>
<feature type="compositionally biased region" description="Polar residues" evidence="1">
    <location>
        <begin position="139"/>
        <end position="149"/>
    </location>
</feature>
<dbReference type="HOGENOM" id="CLU_980964_0_0_1"/>
<organism evidence="3">
    <name type="scientific">Drosophila grimshawi</name>
    <name type="common">Hawaiian fruit fly</name>
    <name type="synonym">Idiomyia grimshawi</name>
    <dbReference type="NCBI Taxonomy" id="7222"/>
    <lineage>
        <taxon>Eukaryota</taxon>
        <taxon>Metazoa</taxon>
        <taxon>Ecdysozoa</taxon>
        <taxon>Arthropoda</taxon>
        <taxon>Hexapoda</taxon>
        <taxon>Insecta</taxon>
        <taxon>Pterygota</taxon>
        <taxon>Neoptera</taxon>
        <taxon>Endopterygota</taxon>
        <taxon>Diptera</taxon>
        <taxon>Brachycera</taxon>
        <taxon>Muscomorpha</taxon>
        <taxon>Ephydroidea</taxon>
        <taxon>Drosophilidae</taxon>
        <taxon>Drosophila</taxon>
        <taxon>Hawaiian Drosophila</taxon>
    </lineage>
</organism>
<protein>
    <submittedName>
        <fullName evidence="2">GH10672</fullName>
    </submittedName>
</protein>